<keyword evidence="2" id="KW-1185">Reference proteome</keyword>
<sequence>MYNVKLVSSNATLEASFSLDGMFVMSAQREKISEANQGMLWIYICD</sequence>
<comment type="caution">
    <text evidence="1">The sequence shown here is derived from an EMBL/GenBank/DDBJ whole genome shotgun (WGS) entry which is preliminary data.</text>
</comment>
<organism evidence="1 2">
    <name type="scientific">Rosa chinensis</name>
    <name type="common">China rose</name>
    <dbReference type="NCBI Taxonomy" id="74649"/>
    <lineage>
        <taxon>Eukaryota</taxon>
        <taxon>Viridiplantae</taxon>
        <taxon>Streptophyta</taxon>
        <taxon>Embryophyta</taxon>
        <taxon>Tracheophyta</taxon>
        <taxon>Spermatophyta</taxon>
        <taxon>Magnoliopsida</taxon>
        <taxon>eudicotyledons</taxon>
        <taxon>Gunneridae</taxon>
        <taxon>Pentapetalae</taxon>
        <taxon>rosids</taxon>
        <taxon>fabids</taxon>
        <taxon>Rosales</taxon>
        <taxon>Rosaceae</taxon>
        <taxon>Rosoideae</taxon>
        <taxon>Rosoideae incertae sedis</taxon>
        <taxon>Rosa</taxon>
    </lineage>
</organism>
<dbReference type="Gramene" id="PRQ58565">
    <property type="protein sequence ID" value="PRQ58565"/>
    <property type="gene ID" value="RchiOBHm_Chr1g0360691"/>
</dbReference>
<accession>A0A2P6SIP9</accession>
<dbReference type="AlphaFoldDB" id="A0A2P6SIP9"/>
<evidence type="ECO:0000313" key="1">
    <source>
        <dbReference type="EMBL" id="PRQ58565.1"/>
    </source>
</evidence>
<name>A0A2P6SIP9_ROSCH</name>
<evidence type="ECO:0000313" key="2">
    <source>
        <dbReference type="Proteomes" id="UP000238479"/>
    </source>
</evidence>
<dbReference type="Proteomes" id="UP000238479">
    <property type="component" value="Chromosome 1"/>
</dbReference>
<protein>
    <submittedName>
        <fullName evidence="1">Uncharacterized protein</fullName>
    </submittedName>
</protein>
<proteinExistence type="predicted"/>
<reference evidence="1 2" key="1">
    <citation type="journal article" date="2018" name="Nat. Genet.">
        <title>The Rosa genome provides new insights in the design of modern roses.</title>
        <authorList>
            <person name="Bendahmane M."/>
        </authorList>
    </citation>
    <scope>NUCLEOTIDE SEQUENCE [LARGE SCALE GENOMIC DNA]</scope>
    <source>
        <strain evidence="2">cv. Old Blush</strain>
    </source>
</reference>
<dbReference type="EMBL" id="PDCK01000039">
    <property type="protein sequence ID" value="PRQ58565.1"/>
    <property type="molecule type" value="Genomic_DNA"/>
</dbReference>
<gene>
    <name evidence="1" type="ORF">RchiOBHm_Chr1g0360691</name>
</gene>